<evidence type="ECO:0000313" key="1">
    <source>
        <dbReference type="EMBL" id="GJU03767.1"/>
    </source>
</evidence>
<keyword evidence="2" id="KW-1185">Reference proteome</keyword>
<sequence length="100" mass="11174">MFNVLVAGSVSREWKIKRIRLASNRLVMHGLLVGERHLENRSKGLLSLIGGQEATAQEALELLIGLAGTELRFFRRQLMEVVRSMLQIAEADILEAGTDM</sequence>
<reference evidence="1" key="2">
    <citation type="submission" date="2022-01" db="EMBL/GenBank/DDBJ databases">
        <authorList>
            <person name="Yamashiro T."/>
            <person name="Shiraishi A."/>
            <person name="Satake H."/>
            <person name="Nakayama K."/>
        </authorList>
    </citation>
    <scope>NUCLEOTIDE SEQUENCE</scope>
</reference>
<proteinExistence type="predicted"/>
<dbReference type="InterPro" id="IPR011989">
    <property type="entry name" value="ARM-like"/>
</dbReference>
<accession>A0ABQ5IWE1</accession>
<dbReference type="Gene3D" id="1.25.10.10">
    <property type="entry name" value="Leucine-rich Repeat Variant"/>
    <property type="match status" value="1"/>
</dbReference>
<organism evidence="1 2">
    <name type="scientific">Tanacetum coccineum</name>
    <dbReference type="NCBI Taxonomy" id="301880"/>
    <lineage>
        <taxon>Eukaryota</taxon>
        <taxon>Viridiplantae</taxon>
        <taxon>Streptophyta</taxon>
        <taxon>Embryophyta</taxon>
        <taxon>Tracheophyta</taxon>
        <taxon>Spermatophyta</taxon>
        <taxon>Magnoliopsida</taxon>
        <taxon>eudicotyledons</taxon>
        <taxon>Gunneridae</taxon>
        <taxon>Pentapetalae</taxon>
        <taxon>asterids</taxon>
        <taxon>campanulids</taxon>
        <taxon>Asterales</taxon>
        <taxon>Asteraceae</taxon>
        <taxon>Asteroideae</taxon>
        <taxon>Anthemideae</taxon>
        <taxon>Anthemidinae</taxon>
        <taxon>Tanacetum</taxon>
    </lineage>
</organism>
<gene>
    <name evidence="1" type="ORF">Tco_1114105</name>
</gene>
<dbReference type="Proteomes" id="UP001151760">
    <property type="component" value="Unassembled WGS sequence"/>
</dbReference>
<name>A0ABQ5IWE1_9ASTR</name>
<dbReference type="EMBL" id="BQNB010021185">
    <property type="protein sequence ID" value="GJU03767.1"/>
    <property type="molecule type" value="Genomic_DNA"/>
</dbReference>
<evidence type="ECO:0000313" key="2">
    <source>
        <dbReference type="Proteomes" id="UP001151760"/>
    </source>
</evidence>
<protein>
    <submittedName>
        <fullName evidence="1">Importin-5-like protein</fullName>
    </submittedName>
</protein>
<comment type="caution">
    <text evidence="1">The sequence shown here is derived from an EMBL/GenBank/DDBJ whole genome shotgun (WGS) entry which is preliminary data.</text>
</comment>
<reference evidence="1" key="1">
    <citation type="journal article" date="2022" name="Int. J. Mol. Sci.">
        <title>Draft Genome of Tanacetum Coccineum: Genomic Comparison of Closely Related Tanacetum-Family Plants.</title>
        <authorList>
            <person name="Yamashiro T."/>
            <person name="Shiraishi A."/>
            <person name="Nakayama K."/>
            <person name="Satake H."/>
        </authorList>
    </citation>
    <scope>NUCLEOTIDE SEQUENCE</scope>
</reference>